<comment type="function">
    <text evidence="13">SbcCD cleaves DNA hairpin structures. These structures can inhibit DNA replication and are intermediates in certain DNA recombination reactions. The complex acts as a 3'-&gt;5' double strand exonuclease that can open hairpins. It also has a 5' single-strand endonuclease activity.</text>
</comment>
<comment type="subunit">
    <text evidence="2">Heterodimer of SbcC and SbcD.</text>
</comment>
<feature type="coiled-coil region" evidence="14">
    <location>
        <begin position="322"/>
        <end position="429"/>
    </location>
</feature>
<dbReference type="FunFam" id="3.40.50.300:FF:001446">
    <property type="entry name" value="DsDNA exonuclease SbcC"/>
    <property type="match status" value="1"/>
</dbReference>
<keyword evidence="8" id="KW-0378">Hydrolase</keyword>
<organism evidence="16 17">
    <name type="scientific">Stutzerimonas xanthomarina DSM 18231</name>
    <dbReference type="NCBI Taxonomy" id="1403346"/>
    <lineage>
        <taxon>Bacteria</taxon>
        <taxon>Pseudomonadati</taxon>
        <taxon>Pseudomonadota</taxon>
        <taxon>Gammaproteobacteria</taxon>
        <taxon>Pseudomonadales</taxon>
        <taxon>Pseudomonadaceae</taxon>
        <taxon>Stutzerimonas</taxon>
    </lineage>
</organism>
<accession>A0A1M5QHJ1</accession>
<dbReference type="InterPro" id="IPR038729">
    <property type="entry name" value="Rad50/SbcC_AAA"/>
</dbReference>
<dbReference type="GO" id="GO:0006302">
    <property type="term" value="P:double-strand break repair"/>
    <property type="evidence" value="ECO:0007669"/>
    <property type="project" value="InterPro"/>
</dbReference>
<keyword evidence="12" id="KW-0233">DNA recombination</keyword>
<feature type="coiled-coil region" evidence="14">
    <location>
        <begin position="234"/>
        <end position="295"/>
    </location>
</feature>
<dbReference type="Proteomes" id="UP000184000">
    <property type="component" value="Unassembled WGS sequence"/>
</dbReference>
<keyword evidence="9 16" id="KW-0269">Exonuclease</keyword>
<protein>
    <recommendedName>
        <fullName evidence="3">Nuclease SbcCD subunit C</fullName>
    </recommendedName>
</protein>
<dbReference type="EMBL" id="FQXA01000004">
    <property type="protein sequence ID" value="SHH13341.1"/>
    <property type="molecule type" value="Genomic_DNA"/>
</dbReference>
<evidence type="ECO:0000256" key="13">
    <source>
        <dbReference type="ARBA" id="ARBA00055999"/>
    </source>
</evidence>
<feature type="coiled-coil region" evidence="14">
    <location>
        <begin position="869"/>
        <end position="907"/>
    </location>
</feature>
<evidence type="ECO:0000256" key="10">
    <source>
        <dbReference type="ARBA" id="ARBA00022840"/>
    </source>
</evidence>
<dbReference type="SUPFAM" id="SSF52540">
    <property type="entry name" value="P-loop containing nucleoside triphosphate hydrolases"/>
    <property type="match status" value="1"/>
</dbReference>
<dbReference type="PANTHER" id="PTHR32114">
    <property type="entry name" value="ABC TRANSPORTER ABCH.3"/>
    <property type="match status" value="1"/>
</dbReference>
<comment type="similarity">
    <text evidence="1">Belongs to the SMC family. SbcC subfamily.</text>
</comment>
<evidence type="ECO:0000256" key="8">
    <source>
        <dbReference type="ARBA" id="ARBA00022801"/>
    </source>
</evidence>
<evidence type="ECO:0000256" key="14">
    <source>
        <dbReference type="SAM" id="Coils"/>
    </source>
</evidence>
<proteinExistence type="inferred from homology"/>
<dbReference type="AlphaFoldDB" id="A0A1M5QHJ1"/>
<keyword evidence="10" id="KW-0067">ATP-binding</keyword>
<feature type="coiled-coil region" evidence="14">
    <location>
        <begin position="470"/>
        <end position="559"/>
    </location>
</feature>
<evidence type="ECO:0000313" key="16">
    <source>
        <dbReference type="EMBL" id="SHH13341.1"/>
    </source>
</evidence>
<keyword evidence="7" id="KW-0255">Endonuclease</keyword>
<keyword evidence="11 14" id="KW-0175">Coiled coil</keyword>
<keyword evidence="4" id="KW-0235">DNA replication</keyword>
<evidence type="ECO:0000256" key="3">
    <source>
        <dbReference type="ARBA" id="ARBA00013368"/>
    </source>
</evidence>
<keyword evidence="6" id="KW-0547">Nucleotide-binding</keyword>
<evidence type="ECO:0000313" key="17">
    <source>
        <dbReference type="Proteomes" id="UP000184000"/>
    </source>
</evidence>
<dbReference type="GeneID" id="98636977"/>
<dbReference type="Pfam" id="PF13476">
    <property type="entry name" value="AAA_23"/>
    <property type="match status" value="1"/>
</dbReference>
<evidence type="ECO:0000256" key="5">
    <source>
        <dbReference type="ARBA" id="ARBA00022722"/>
    </source>
</evidence>
<dbReference type="InterPro" id="IPR027417">
    <property type="entry name" value="P-loop_NTPase"/>
</dbReference>
<evidence type="ECO:0000259" key="15">
    <source>
        <dbReference type="Pfam" id="PF13476"/>
    </source>
</evidence>
<evidence type="ECO:0000256" key="2">
    <source>
        <dbReference type="ARBA" id="ARBA00011322"/>
    </source>
</evidence>
<keyword evidence="5" id="KW-0540">Nuclease</keyword>
<dbReference type="Gene3D" id="3.40.50.300">
    <property type="entry name" value="P-loop containing nucleotide triphosphate hydrolases"/>
    <property type="match status" value="2"/>
</dbReference>
<dbReference type="GO" id="GO:0016887">
    <property type="term" value="F:ATP hydrolysis activity"/>
    <property type="evidence" value="ECO:0007669"/>
    <property type="project" value="InterPro"/>
</dbReference>
<evidence type="ECO:0000256" key="12">
    <source>
        <dbReference type="ARBA" id="ARBA00023172"/>
    </source>
</evidence>
<dbReference type="GO" id="GO:0004527">
    <property type="term" value="F:exonuclease activity"/>
    <property type="evidence" value="ECO:0007669"/>
    <property type="project" value="UniProtKB-KW"/>
</dbReference>
<dbReference type="RefSeq" id="WP_073301182.1">
    <property type="nucleotide sequence ID" value="NZ_FQXA01000004.1"/>
</dbReference>
<reference evidence="16 17" key="1">
    <citation type="submission" date="2016-11" db="EMBL/GenBank/DDBJ databases">
        <authorList>
            <person name="Jaros S."/>
            <person name="Januszkiewicz K."/>
            <person name="Wedrychowicz H."/>
        </authorList>
    </citation>
    <scope>NUCLEOTIDE SEQUENCE [LARGE SCALE GENOMIC DNA]</scope>
    <source>
        <strain evidence="16 17">DSM 18231</strain>
    </source>
</reference>
<evidence type="ECO:0000256" key="1">
    <source>
        <dbReference type="ARBA" id="ARBA00006930"/>
    </source>
</evidence>
<evidence type="ECO:0000256" key="11">
    <source>
        <dbReference type="ARBA" id="ARBA00023054"/>
    </source>
</evidence>
<sequence>MKILAIRLKNLASLAGEQVIDFTAEPLASAGLFAITGPTGAGKSTILDALCLALFGKTPRLANTNALSKVPDGDDEIGTNDVRNLLRRGCGSGYAEVDFVGIDRNRYRARWEVKRAREKVDGRLQASNQSLTDLDSGQLLASGKKSGFEELIHQKIGLNLAQFTRAVLLAQSEFSAFLKAKDDERGTLLEKLTDTALYSRIGQAAYEASQQAKDNLGGLTRQAEGVIPLEPEARQALEAQHQTQLAELKALQQQLEMLKQQSQWLHDLARLQGERDNARQQLSDAETEQENLADARRILGLFELLAPQRHRFLREQELAPLLAKVEENLARHAREHSAVQQRLDELEQLCKTSTEALTASEQALKAAEPRLVQARREEERLSHLGNDLSDARQQAEHAEAASKAGEQTLAQLRQQQEKAATQLAALTEGLARSAELQPLCAAWNGYRPRLQQAVQIAARLQQGRKELPALETAAKTAEAAQAQARQALDELQTGIGGATGLAEQLAQLNTQLDAWREAQREGESLLGFWSRHLQLTDQQQTLRDEQNRQQQELEALTQAGKLARTERDDAEKALKVVQALLDRQRLARSANVEALRTALVPGEPCSVCGSLEHPWHDGKALLAALDQGDEHEAEQAQLQLKRHDEKLQALRDQHIALTTGIKQNAQRHAEIADELAKLEPQLTAMPLYAELLNEPETERHSWLDTKLATLKTDITTANARQRDLLALQQRSETLQNDWQRAREACIQATQALTGQRDAIARDDERLDEELAEFGSLLPAALLARWREAPAETFMQLDSQVEARRQQIDQQTAVAEEQQQRQSALEREQLQQQHRLDQHKAFAARLAELEARELACRQSLRDSLGEQASAQAWQLQLENAIQTARKQQAEIDRQLNEARVELARHASEQQNCAGRRGELLAERESLGEELAAWRAAHPDLDDATLTQLLQLDDALLTEARERLRANTELLARSRERLDGCTQRLAAHQAGQPDAPNGETLKRQYAEQEISCNAAEQRSAETRAALLDDDRRRNQSQALLTQIADATAESQRWGRIAALIGSSDGGAFRKIAQAYNLDLLVQHANVQLRQLARRYRLKRGGSPLGLLVMDTEMGDELRSVHSLSGGETFLVSLALALGLASMASSKLKIESLFIDEGFGSLDPESLQIAMDALDSLQAQGRKVAVISHVAEMHERIPVQIQVQRQGNGQSGLRIVGGAGVQG</sequence>
<dbReference type="Pfam" id="PF13558">
    <property type="entry name" value="SbcC_Walker_B"/>
    <property type="match status" value="1"/>
</dbReference>
<dbReference type="GO" id="GO:0004519">
    <property type="term" value="F:endonuclease activity"/>
    <property type="evidence" value="ECO:0007669"/>
    <property type="project" value="UniProtKB-KW"/>
</dbReference>
<dbReference type="PANTHER" id="PTHR32114:SF2">
    <property type="entry name" value="ABC TRANSPORTER ABCH.3"/>
    <property type="match status" value="1"/>
</dbReference>
<feature type="domain" description="Rad50/SbcC-type AAA" evidence="15">
    <location>
        <begin position="6"/>
        <end position="261"/>
    </location>
</feature>
<dbReference type="GO" id="GO:0005524">
    <property type="term" value="F:ATP binding"/>
    <property type="evidence" value="ECO:0007669"/>
    <property type="project" value="UniProtKB-KW"/>
</dbReference>
<dbReference type="GO" id="GO:0006310">
    <property type="term" value="P:DNA recombination"/>
    <property type="evidence" value="ECO:0007669"/>
    <property type="project" value="UniProtKB-KW"/>
</dbReference>
<evidence type="ECO:0000256" key="6">
    <source>
        <dbReference type="ARBA" id="ARBA00022741"/>
    </source>
</evidence>
<dbReference type="GO" id="GO:0006260">
    <property type="term" value="P:DNA replication"/>
    <property type="evidence" value="ECO:0007669"/>
    <property type="project" value="UniProtKB-KW"/>
</dbReference>
<name>A0A1M5QHJ1_9GAMM</name>
<gene>
    <name evidence="16" type="ORF">SAMN02744645_2627</name>
</gene>
<evidence type="ECO:0000256" key="7">
    <source>
        <dbReference type="ARBA" id="ARBA00022759"/>
    </source>
</evidence>
<evidence type="ECO:0000256" key="4">
    <source>
        <dbReference type="ARBA" id="ARBA00022705"/>
    </source>
</evidence>
<evidence type="ECO:0000256" key="9">
    <source>
        <dbReference type="ARBA" id="ARBA00022839"/>
    </source>
</evidence>